<name>A0A6J5NMX3_9CAUD</name>
<protein>
    <submittedName>
        <fullName evidence="1">Uncharacterized protein</fullName>
    </submittedName>
</protein>
<evidence type="ECO:0000313" key="1">
    <source>
        <dbReference type="EMBL" id="CAB4160082.1"/>
    </source>
</evidence>
<sequence>MAVENFIIQLYKESVNAMSGTEWMWPESWDLDRKINFLQEALSYGEKHELYEQCGIIRDVKQKIETQK</sequence>
<reference evidence="1" key="1">
    <citation type="submission" date="2020-04" db="EMBL/GenBank/DDBJ databases">
        <authorList>
            <person name="Chiriac C."/>
            <person name="Salcher M."/>
            <person name="Ghai R."/>
            <person name="Kavagutti S V."/>
        </authorList>
    </citation>
    <scope>NUCLEOTIDE SEQUENCE</scope>
</reference>
<gene>
    <name evidence="1" type="ORF">UFOVP723_58</name>
</gene>
<organism evidence="1">
    <name type="scientific">uncultured Caudovirales phage</name>
    <dbReference type="NCBI Taxonomy" id="2100421"/>
    <lineage>
        <taxon>Viruses</taxon>
        <taxon>Duplodnaviria</taxon>
        <taxon>Heunggongvirae</taxon>
        <taxon>Uroviricota</taxon>
        <taxon>Caudoviricetes</taxon>
        <taxon>Peduoviridae</taxon>
        <taxon>Maltschvirus</taxon>
        <taxon>Maltschvirus maltsch</taxon>
    </lineage>
</organism>
<proteinExistence type="predicted"/>
<dbReference type="EMBL" id="LR796697">
    <property type="protein sequence ID" value="CAB4160082.1"/>
    <property type="molecule type" value="Genomic_DNA"/>
</dbReference>
<accession>A0A6J5NMX3</accession>